<keyword evidence="4" id="KW-1185">Reference proteome</keyword>
<dbReference type="Gene3D" id="1.20.1600.10">
    <property type="entry name" value="Outer membrane efflux proteins (OEP)"/>
    <property type="match status" value="1"/>
</dbReference>
<feature type="chain" id="PRO_5046756830" evidence="2">
    <location>
        <begin position="25"/>
        <end position="422"/>
    </location>
</feature>
<gene>
    <name evidence="3" type="ORF">EIZ48_09885</name>
</gene>
<proteinExistence type="inferred from homology"/>
<keyword evidence="2" id="KW-0732">Signal</keyword>
<dbReference type="Pfam" id="PF02321">
    <property type="entry name" value="OEP"/>
    <property type="match status" value="1"/>
</dbReference>
<comment type="similarity">
    <text evidence="1">Belongs to the outer membrane factor (OMF) (TC 1.B.17) family.</text>
</comment>
<comment type="caution">
    <text evidence="3">The sequence shown here is derived from an EMBL/GenBank/DDBJ whole genome shotgun (WGS) entry which is preliminary data.</text>
</comment>
<dbReference type="InterPro" id="IPR010131">
    <property type="entry name" value="MdtP/NodT-like"/>
</dbReference>
<organism evidence="3 4">
    <name type="scientific">Photobacterium alginatilyticum</name>
    <dbReference type="NCBI Taxonomy" id="1775171"/>
    <lineage>
        <taxon>Bacteria</taxon>
        <taxon>Pseudomonadati</taxon>
        <taxon>Pseudomonadota</taxon>
        <taxon>Gammaproteobacteria</taxon>
        <taxon>Vibrionales</taxon>
        <taxon>Vibrionaceae</taxon>
        <taxon>Photobacterium</taxon>
    </lineage>
</organism>
<feature type="signal peptide" evidence="2">
    <location>
        <begin position="1"/>
        <end position="24"/>
    </location>
</feature>
<dbReference type="Proteomes" id="UP000738517">
    <property type="component" value="Unassembled WGS sequence"/>
</dbReference>
<dbReference type="EMBL" id="RSEJ01000008">
    <property type="protein sequence ID" value="NBI52885.1"/>
    <property type="molecule type" value="Genomic_DNA"/>
</dbReference>
<sequence>MHKRILPQVLGVALLASWAPSLIANPELNNLIDWAITHDPGKQQLQYQADAMTDMGIASGQWMDPKLKVGVGGLPVDTFGFDDDPMTNVSVGLMQQFGRGDTLALKQQQSTQQAEGLREKMGVRELDIKNAITTQWIELAYLQQAHQLLRQNRSLFTELEHFLGTNYGVGANQAQDIIQAQLQISRMDEKLQANEQMQQRLRAQLSEWLGQQASTVTADSYPQWASLNTYLATAPSDNYQVLAVHPSVRMVDQLIESAKTGVDIANEAYLPQFGVEVMYGYRQANGMNGQPASDLVSAFLTLDLPLFTDKRQDKKLSSAQHQLGAAKSQRDLMLQQMNAKVAALLIDRNNIEQRLARYQGSLLRQAKEKTRAIERGYQNNTNQLDEYIRAASDELTIELEQARLNADLQLANSNLAYILNKF</sequence>
<protein>
    <submittedName>
        <fullName evidence="3">TolC family protein</fullName>
    </submittedName>
</protein>
<evidence type="ECO:0000313" key="3">
    <source>
        <dbReference type="EMBL" id="NBI52885.1"/>
    </source>
</evidence>
<evidence type="ECO:0000313" key="4">
    <source>
        <dbReference type="Proteomes" id="UP000738517"/>
    </source>
</evidence>
<dbReference type="InterPro" id="IPR003423">
    <property type="entry name" value="OMP_efflux"/>
</dbReference>
<evidence type="ECO:0000256" key="1">
    <source>
        <dbReference type="ARBA" id="ARBA00007613"/>
    </source>
</evidence>
<dbReference type="SUPFAM" id="SSF56954">
    <property type="entry name" value="Outer membrane efflux proteins (OEP)"/>
    <property type="match status" value="1"/>
</dbReference>
<name>A0ABW9YHJ3_9GAMM</name>
<reference evidence="3 4" key="1">
    <citation type="journal article" date="2017" name="Int. J. Syst. Evol. Microbiol.">
        <title>Photobacterium alginatilyticum sp. nov., a marine bacterium isolated from bottom seawater.</title>
        <authorList>
            <person name="Wang X."/>
            <person name="Wang Y."/>
            <person name="Yang X."/>
            <person name="Sun H."/>
            <person name="Li B."/>
            <person name="Zhang X.H."/>
        </authorList>
    </citation>
    <scope>NUCLEOTIDE SEQUENCE [LARGE SCALE GENOMIC DNA]</scope>
    <source>
        <strain evidence="3 4">P03D4</strain>
    </source>
</reference>
<dbReference type="RefSeq" id="WP_160650559.1">
    <property type="nucleotide sequence ID" value="NZ_RSEJ01000008.1"/>
</dbReference>
<dbReference type="PANTHER" id="PTHR30203">
    <property type="entry name" value="OUTER MEMBRANE CATION EFFLUX PROTEIN"/>
    <property type="match status" value="1"/>
</dbReference>
<evidence type="ECO:0000256" key="2">
    <source>
        <dbReference type="SAM" id="SignalP"/>
    </source>
</evidence>
<accession>A0ABW9YHJ3</accession>